<feature type="domain" description="Thioredoxin" evidence="5">
    <location>
        <begin position="147"/>
        <end position="314"/>
    </location>
</feature>
<dbReference type="InterPro" id="IPR013766">
    <property type="entry name" value="Thioredoxin_domain"/>
</dbReference>
<evidence type="ECO:0000256" key="1">
    <source>
        <dbReference type="ARBA" id="ARBA00023015"/>
    </source>
</evidence>
<evidence type="ECO:0000256" key="2">
    <source>
        <dbReference type="ARBA" id="ARBA00023125"/>
    </source>
</evidence>
<feature type="domain" description="HTH merR-type" evidence="4">
    <location>
        <begin position="1"/>
        <end position="68"/>
    </location>
</feature>
<keyword evidence="7" id="KW-1185">Reference proteome</keyword>
<dbReference type="SUPFAM" id="SSF52833">
    <property type="entry name" value="Thioredoxin-like"/>
    <property type="match status" value="1"/>
</dbReference>
<dbReference type="InterPro" id="IPR036249">
    <property type="entry name" value="Thioredoxin-like_sf"/>
</dbReference>
<keyword evidence="3" id="KW-0804">Transcription</keyword>
<evidence type="ECO:0000259" key="4">
    <source>
        <dbReference type="PROSITE" id="PS50937"/>
    </source>
</evidence>
<evidence type="ECO:0000256" key="3">
    <source>
        <dbReference type="ARBA" id="ARBA00023163"/>
    </source>
</evidence>
<protein>
    <submittedName>
        <fullName evidence="6">MerR family transcriptional regulator</fullName>
    </submittedName>
</protein>
<accession>A0ABW4ARF2</accession>
<name>A0ABW4ARF2_9ACTN</name>
<gene>
    <name evidence="6" type="ORF">ACFQ5G_49675</name>
</gene>
<sequence length="334" mass="36759">MRIGELARRAGVSIKAVRYYEQLGLIMPQRRQNGYRDYDDSHLRAVMEIRELTDSGISPGKAGPFIECLETGHEHSDECPASLATLRHSITELDRIITSLSARRDLLVRKLEAGAVRSFEGKSIPMTDFTTLPDDLPVPSDDGAADHLPGTAMPDLTLATSDGQQVNLGKLGQGRTIIYLYPLSGRPGVDLPEGWDAIPGARGCSTEACDFRDHHQELHEAGADRVFGMSSQHPDYQAELVERLRLPFAMLSDPDFGLADALRLPAFAAPGHERLYSRLTLVVRDGVIEHVFYPIFPPNTHAQQVLDWLHTHPASRSGSVPVALKLGNRSESSQ</sequence>
<dbReference type="Gene3D" id="1.10.1660.10">
    <property type="match status" value="1"/>
</dbReference>
<evidence type="ECO:0000313" key="7">
    <source>
        <dbReference type="Proteomes" id="UP001597183"/>
    </source>
</evidence>
<dbReference type="RefSeq" id="WP_317795331.1">
    <property type="nucleotide sequence ID" value="NZ_AP028461.1"/>
</dbReference>
<dbReference type="InterPro" id="IPR000551">
    <property type="entry name" value="MerR-type_HTH_dom"/>
</dbReference>
<dbReference type="PROSITE" id="PS00552">
    <property type="entry name" value="HTH_MERR_1"/>
    <property type="match status" value="1"/>
</dbReference>
<proteinExistence type="predicted"/>
<dbReference type="SUPFAM" id="SSF46955">
    <property type="entry name" value="Putative DNA-binding domain"/>
    <property type="match status" value="1"/>
</dbReference>
<keyword evidence="1" id="KW-0805">Transcription regulation</keyword>
<evidence type="ECO:0000313" key="6">
    <source>
        <dbReference type="EMBL" id="MFD1373451.1"/>
    </source>
</evidence>
<evidence type="ECO:0000259" key="5">
    <source>
        <dbReference type="PROSITE" id="PS51352"/>
    </source>
</evidence>
<dbReference type="PROSITE" id="PS50937">
    <property type="entry name" value="HTH_MERR_2"/>
    <property type="match status" value="1"/>
</dbReference>
<reference evidence="7" key="1">
    <citation type="journal article" date="2019" name="Int. J. Syst. Evol. Microbiol.">
        <title>The Global Catalogue of Microorganisms (GCM) 10K type strain sequencing project: providing services to taxonomists for standard genome sequencing and annotation.</title>
        <authorList>
            <consortium name="The Broad Institute Genomics Platform"/>
            <consortium name="The Broad Institute Genome Sequencing Center for Infectious Disease"/>
            <person name="Wu L."/>
            <person name="Ma J."/>
        </authorList>
    </citation>
    <scope>NUCLEOTIDE SEQUENCE [LARGE SCALE GENOMIC DNA]</scope>
    <source>
        <strain evidence="7">CCM 7526</strain>
    </source>
</reference>
<comment type="caution">
    <text evidence="6">The sequence shown here is derived from an EMBL/GenBank/DDBJ whole genome shotgun (WGS) entry which is preliminary data.</text>
</comment>
<dbReference type="PANTHER" id="PTHR30204:SF94">
    <property type="entry name" value="HEAVY METAL-DEPENDENT TRANSCRIPTIONAL REGULATOR HI_0293-RELATED"/>
    <property type="match status" value="1"/>
</dbReference>
<dbReference type="PROSITE" id="PS51352">
    <property type="entry name" value="THIOREDOXIN_2"/>
    <property type="match status" value="1"/>
</dbReference>
<dbReference type="PANTHER" id="PTHR30204">
    <property type="entry name" value="REDOX-CYCLING DRUG-SENSING TRANSCRIPTIONAL ACTIVATOR SOXR"/>
    <property type="match status" value="1"/>
</dbReference>
<dbReference type="EMBL" id="JBHTMK010000068">
    <property type="protein sequence ID" value="MFD1373451.1"/>
    <property type="molecule type" value="Genomic_DNA"/>
</dbReference>
<organism evidence="6 7">
    <name type="scientific">Actinoplanes sichuanensis</name>
    <dbReference type="NCBI Taxonomy" id="512349"/>
    <lineage>
        <taxon>Bacteria</taxon>
        <taxon>Bacillati</taxon>
        <taxon>Actinomycetota</taxon>
        <taxon>Actinomycetes</taxon>
        <taxon>Micromonosporales</taxon>
        <taxon>Micromonosporaceae</taxon>
        <taxon>Actinoplanes</taxon>
    </lineage>
</organism>
<dbReference type="Proteomes" id="UP001597183">
    <property type="component" value="Unassembled WGS sequence"/>
</dbReference>
<keyword evidence="2" id="KW-0238">DNA-binding</keyword>
<dbReference type="Pfam" id="PF13411">
    <property type="entry name" value="MerR_1"/>
    <property type="match status" value="1"/>
</dbReference>
<dbReference type="SMART" id="SM00422">
    <property type="entry name" value="HTH_MERR"/>
    <property type="match status" value="1"/>
</dbReference>
<dbReference type="Pfam" id="PF08534">
    <property type="entry name" value="Redoxin"/>
    <property type="match status" value="1"/>
</dbReference>
<dbReference type="InterPro" id="IPR009061">
    <property type="entry name" value="DNA-bd_dom_put_sf"/>
</dbReference>
<dbReference type="Gene3D" id="3.40.30.10">
    <property type="entry name" value="Glutaredoxin"/>
    <property type="match status" value="1"/>
</dbReference>
<dbReference type="InterPro" id="IPR013740">
    <property type="entry name" value="Redoxin"/>
</dbReference>
<dbReference type="PRINTS" id="PR00040">
    <property type="entry name" value="HTHMERR"/>
</dbReference>
<dbReference type="CDD" id="cd03017">
    <property type="entry name" value="PRX_BCP"/>
    <property type="match status" value="1"/>
</dbReference>
<dbReference type="InterPro" id="IPR047057">
    <property type="entry name" value="MerR_fam"/>
</dbReference>